<dbReference type="Gene3D" id="3.90.350.10">
    <property type="entry name" value="Transposase Inhibitor Protein From Tn5, Chain A, domain 1"/>
    <property type="match status" value="1"/>
</dbReference>
<reference evidence="2 3" key="1">
    <citation type="submission" date="2019-07" db="EMBL/GenBank/DDBJ databases">
        <title>Whole genome shotgun sequence of Alkalibacterium kapii NBRC 103247.</title>
        <authorList>
            <person name="Hosoyama A."/>
            <person name="Uohara A."/>
            <person name="Ohji S."/>
            <person name="Ichikawa N."/>
        </authorList>
    </citation>
    <scope>NUCLEOTIDE SEQUENCE [LARGE SCALE GENOMIC DNA]</scope>
    <source>
        <strain evidence="2 3">NBRC 103247</strain>
    </source>
</reference>
<dbReference type="OrthoDB" id="2325342at2"/>
<protein>
    <recommendedName>
        <fullName evidence="1">Transposase IS4-like domain-containing protein</fullName>
    </recommendedName>
</protein>
<sequence length="411" mass="47987">MNSMEIYQTKRHLNTFIDKLTKGLSKPRQKFFRDLVYGISKANSVILSDIGRSLEEECDIQYIIKRLSRQLTKGADSSILHQNYLNSIKKAIPDNALILVDQSDIIKPYAEKMEALSPVFDGSTKKIEKGYHTINFSTATIQTKHPIPLYSHVCSSKEEQFQSLNVEEIKGFQMIHEVMGEKPCTFVMDRGYDSNVMYEAIDKLDRQFVTRLKDNRYLIHKNKRVKVPTLANKRKGKINFCTEIKGKTYHLKVSHVKVKLPILKETPLNMIVVYGYGQKPMKLLTNHEIKGKHDVLRILKAYITRWRIEELFRVQKQEFHLEAMRTMSLMSLRTLYRIVNYVIGYYSLLIEKNTGLTQIILARSQSSNPLSKIKFYLYRMIRGVRAILSSDKKGINHFHFVKRRTSQLTLW</sequence>
<organism evidence="2 3">
    <name type="scientific">Alkalibacterium kapii</name>
    <dbReference type="NCBI Taxonomy" id="426704"/>
    <lineage>
        <taxon>Bacteria</taxon>
        <taxon>Bacillati</taxon>
        <taxon>Bacillota</taxon>
        <taxon>Bacilli</taxon>
        <taxon>Lactobacillales</taxon>
        <taxon>Carnobacteriaceae</taxon>
        <taxon>Alkalibacterium</taxon>
    </lineage>
</organism>
<name>A0A511AVQ7_9LACT</name>
<comment type="caution">
    <text evidence="2">The sequence shown here is derived from an EMBL/GenBank/DDBJ whole genome shotgun (WGS) entry which is preliminary data.</text>
</comment>
<dbReference type="EMBL" id="BJUY01000052">
    <property type="protein sequence ID" value="GEK92224.1"/>
    <property type="molecule type" value="Genomic_DNA"/>
</dbReference>
<dbReference type="InterPro" id="IPR002559">
    <property type="entry name" value="Transposase_11"/>
</dbReference>
<proteinExistence type="predicted"/>
<evidence type="ECO:0000259" key="1">
    <source>
        <dbReference type="Pfam" id="PF01609"/>
    </source>
</evidence>
<dbReference type="GO" id="GO:0006313">
    <property type="term" value="P:DNA transposition"/>
    <property type="evidence" value="ECO:0007669"/>
    <property type="project" value="InterPro"/>
</dbReference>
<dbReference type="SUPFAM" id="SSF53098">
    <property type="entry name" value="Ribonuclease H-like"/>
    <property type="match status" value="1"/>
</dbReference>
<dbReference type="InterPro" id="IPR012337">
    <property type="entry name" value="RNaseH-like_sf"/>
</dbReference>
<gene>
    <name evidence="2" type="ORF">AKA01nite_18460</name>
</gene>
<keyword evidence="3" id="KW-1185">Reference proteome</keyword>
<evidence type="ECO:0000313" key="3">
    <source>
        <dbReference type="Proteomes" id="UP000321662"/>
    </source>
</evidence>
<dbReference type="GO" id="GO:0004803">
    <property type="term" value="F:transposase activity"/>
    <property type="evidence" value="ECO:0007669"/>
    <property type="project" value="InterPro"/>
</dbReference>
<dbReference type="AlphaFoldDB" id="A0A511AVQ7"/>
<dbReference type="Proteomes" id="UP000321662">
    <property type="component" value="Unassembled WGS sequence"/>
</dbReference>
<dbReference type="Pfam" id="PF01609">
    <property type="entry name" value="DDE_Tnp_1"/>
    <property type="match status" value="1"/>
</dbReference>
<evidence type="ECO:0000313" key="2">
    <source>
        <dbReference type="EMBL" id="GEK92224.1"/>
    </source>
</evidence>
<dbReference type="GO" id="GO:0003677">
    <property type="term" value="F:DNA binding"/>
    <property type="evidence" value="ECO:0007669"/>
    <property type="project" value="InterPro"/>
</dbReference>
<accession>A0A511AVQ7</accession>
<feature type="domain" description="Transposase IS4-like" evidence="1">
    <location>
        <begin position="165"/>
        <end position="326"/>
    </location>
</feature>